<keyword evidence="10" id="KW-1185">Reference proteome</keyword>
<evidence type="ECO:0000256" key="2">
    <source>
        <dbReference type="ARBA" id="ARBA00022448"/>
    </source>
</evidence>
<dbReference type="EMBL" id="CP030280">
    <property type="protein sequence ID" value="AWY99282.1"/>
    <property type="molecule type" value="Genomic_DNA"/>
</dbReference>
<dbReference type="PANTHER" id="PTHR30193:SF37">
    <property type="entry name" value="INNER MEMBRANE ABC TRANSPORTER PERMEASE PROTEIN YCJO"/>
    <property type="match status" value="1"/>
</dbReference>
<dbReference type="Proteomes" id="UP000250003">
    <property type="component" value="Chromosome"/>
</dbReference>
<dbReference type="Gene3D" id="1.10.3720.10">
    <property type="entry name" value="MetI-like"/>
    <property type="match status" value="1"/>
</dbReference>
<dbReference type="Pfam" id="PF00528">
    <property type="entry name" value="BPD_transp_1"/>
    <property type="match status" value="1"/>
</dbReference>
<comment type="similarity">
    <text evidence="7">Belongs to the binding-protein-dependent transport system permease family.</text>
</comment>
<organism evidence="9 10">
    <name type="scientific">Blautia argi</name>
    <dbReference type="NCBI Taxonomy" id="1912897"/>
    <lineage>
        <taxon>Bacteria</taxon>
        <taxon>Bacillati</taxon>
        <taxon>Bacillota</taxon>
        <taxon>Clostridia</taxon>
        <taxon>Lachnospirales</taxon>
        <taxon>Lachnospiraceae</taxon>
        <taxon>Blautia</taxon>
    </lineage>
</organism>
<dbReference type="PANTHER" id="PTHR30193">
    <property type="entry name" value="ABC TRANSPORTER PERMEASE PROTEIN"/>
    <property type="match status" value="1"/>
</dbReference>
<evidence type="ECO:0000256" key="3">
    <source>
        <dbReference type="ARBA" id="ARBA00022475"/>
    </source>
</evidence>
<dbReference type="PROSITE" id="PS50928">
    <property type="entry name" value="ABC_TM1"/>
    <property type="match status" value="1"/>
</dbReference>
<keyword evidence="5 7" id="KW-1133">Transmembrane helix</keyword>
<dbReference type="CDD" id="cd06261">
    <property type="entry name" value="TM_PBP2"/>
    <property type="match status" value="1"/>
</dbReference>
<proteinExistence type="inferred from homology"/>
<keyword evidence="2 7" id="KW-0813">Transport</keyword>
<feature type="domain" description="ABC transmembrane type-1" evidence="8">
    <location>
        <begin position="76"/>
        <end position="289"/>
    </location>
</feature>
<name>A0A2Z4UE05_9FIRM</name>
<dbReference type="GO" id="GO:0055085">
    <property type="term" value="P:transmembrane transport"/>
    <property type="evidence" value="ECO:0007669"/>
    <property type="project" value="InterPro"/>
</dbReference>
<sequence>MERIKRIKRYWNRPDKAAYIFLLPSLCVLFVFALIPLAASLIISLFDMNIFFTDTHFAGLQNFIEAFADERFWNALMNTVVFVAFEVPLQIIIGLLVANALTKTTWFNKAARSIFFLPVVCSMAAVGIIWSILLDGNIGFIPYLLEKVGIHGAMFFRDPHMAMPTVIAMTVWKNFGYTMSILVVGIQGISSSYYEAAAMDGAGKVRQFFSITIPLLKQTLGFCLITNTIGSLQVFDQVYVTTQGGPQYKTETLVQYIYKNGFNEPYELGYACALSVLLLILILIISMPMYKNMFMKQD</sequence>
<reference evidence="10" key="1">
    <citation type="submission" date="2018-06" db="EMBL/GenBank/DDBJ databases">
        <title>Description of Blautia argi sp. nov., a new anaerobic isolated from dog feces.</title>
        <authorList>
            <person name="Chang Y.-H."/>
            <person name="Paek J."/>
            <person name="Shin Y."/>
        </authorList>
    </citation>
    <scope>NUCLEOTIDE SEQUENCE [LARGE SCALE GENOMIC DNA]</scope>
    <source>
        <strain evidence="10">KCTC 15426</strain>
    </source>
</reference>
<accession>A0A2Z4UE05</accession>
<evidence type="ECO:0000256" key="1">
    <source>
        <dbReference type="ARBA" id="ARBA00004651"/>
    </source>
</evidence>
<evidence type="ECO:0000313" key="9">
    <source>
        <dbReference type="EMBL" id="AWY99282.1"/>
    </source>
</evidence>
<feature type="transmembrane region" description="Helical" evidence="7">
    <location>
        <begin position="21"/>
        <end position="46"/>
    </location>
</feature>
<keyword evidence="3" id="KW-1003">Cell membrane</keyword>
<dbReference type="OrthoDB" id="9779462at2"/>
<dbReference type="GO" id="GO:0005886">
    <property type="term" value="C:plasma membrane"/>
    <property type="evidence" value="ECO:0007669"/>
    <property type="project" value="UniProtKB-SubCell"/>
</dbReference>
<keyword evidence="6 7" id="KW-0472">Membrane</keyword>
<evidence type="ECO:0000256" key="5">
    <source>
        <dbReference type="ARBA" id="ARBA00022989"/>
    </source>
</evidence>
<evidence type="ECO:0000313" key="10">
    <source>
        <dbReference type="Proteomes" id="UP000250003"/>
    </source>
</evidence>
<comment type="subcellular location">
    <subcellularLocation>
        <location evidence="1 7">Cell membrane</location>
        <topology evidence="1 7">Multi-pass membrane protein</topology>
    </subcellularLocation>
</comment>
<gene>
    <name evidence="9" type="ORF">DQQ01_15430</name>
</gene>
<feature type="transmembrane region" description="Helical" evidence="7">
    <location>
        <begin position="80"/>
        <end position="102"/>
    </location>
</feature>
<dbReference type="RefSeq" id="WP_111920723.1">
    <property type="nucleotide sequence ID" value="NZ_CAUWHR010000015.1"/>
</dbReference>
<dbReference type="InterPro" id="IPR051393">
    <property type="entry name" value="ABC_transporter_permease"/>
</dbReference>
<dbReference type="SUPFAM" id="SSF161098">
    <property type="entry name" value="MetI-like"/>
    <property type="match status" value="1"/>
</dbReference>
<feature type="transmembrane region" description="Helical" evidence="7">
    <location>
        <begin position="114"/>
        <end position="133"/>
    </location>
</feature>
<dbReference type="AlphaFoldDB" id="A0A2Z4UE05"/>
<dbReference type="KEGG" id="blau:DQQ01_15430"/>
<protein>
    <submittedName>
        <fullName evidence="9">Sugar ABC transporter permease</fullName>
    </submittedName>
</protein>
<dbReference type="InterPro" id="IPR035906">
    <property type="entry name" value="MetI-like_sf"/>
</dbReference>
<evidence type="ECO:0000259" key="8">
    <source>
        <dbReference type="PROSITE" id="PS50928"/>
    </source>
</evidence>
<feature type="transmembrane region" description="Helical" evidence="7">
    <location>
        <begin position="268"/>
        <end position="290"/>
    </location>
</feature>
<evidence type="ECO:0000256" key="7">
    <source>
        <dbReference type="RuleBase" id="RU363032"/>
    </source>
</evidence>
<evidence type="ECO:0000256" key="6">
    <source>
        <dbReference type="ARBA" id="ARBA00023136"/>
    </source>
</evidence>
<keyword evidence="4 7" id="KW-0812">Transmembrane</keyword>
<evidence type="ECO:0000256" key="4">
    <source>
        <dbReference type="ARBA" id="ARBA00022692"/>
    </source>
</evidence>
<dbReference type="InterPro" id="IPR000515">
    <property type="entry name" value="MetI-like"/>
</dbReference>